<comment type="caution">
    <text evidence="1">The sequence shown here is derived from an EMBL/GenBank/DDBJ whole genome shotgun (WGS) entry which is preliminary data.</text>
</comment>
<gene>
    <name evidence="1" type="ORF">AVEN_86926_1</name>
</gene>
<keyword evidence="2" id="KW-1185">Reference proteome</keyword>
<name>A0A4Y2QUJ1_ARAVE</name>
<dbReference type="OrthoDB" id="6485787at2759"/>
<evidence type="ECO:0000313" key="2">
    <source>
        <dbReference type="Proteomes" id="UP000499080"/>
    </source>
</evidence>
<evidence type="ECO:0000313" key="1">
    <source>
        <dbReference type="EMBL" id="GBN67013.1"/>
    </source>
</evidence>
<reference evidence="1 2" key="1">
    <citation type="journal article" date="2019" name="Sci. Rep.">
        <title>Orb-weaving spider Araneus ventricosus genome elucidates the spidroin gene catalogue.</title>
        <authorList>
            <person name="Kono N."/>
            <person name="Nakamura H."/>
            <person name="Ohtoshi R."/>
            <person name="Moran D.A.P."/>
            <person name="Shinohara A."/>
            <person name="Yoshida Y."/>
            <person name="Fujiwara M."/>
            <person name="Mori M."/>
            <person name="Tomita M."/>
            <person name="Arakawa K."/>
        </authorList>
    </citation>
    <scope>NUCLEOTIDE SEQUENCE [LARGE SCALE GENOMIC DNA]</scope>
</reference>
<sequence length="126" mass="14380">MQVWSLQWATSCSKFKFHKFSNLFLIKRNSNFNETFHTVSPFLVEKAITETVGEVESTKKLRSGDLLVEVQSRKQSQQIVKLKKFSNIPITVSPHASLNSSKDVITCGELLNVPTEEILKKLQGRR</sequence>
<accession>A0A4Y2QUJ1</accession>
<dbReference type="AlphaFoldDB" id="A0A4Y2QUJ1"/>
<dbReference type="Proteomes" id="UP000499080">
    <property type="component" value="Unassembled WGS sequence"/>
</dbReference>
<protein>
    <submittedName>
        <fullName evidence="1">Uncharacterized protein</fullName>
    </submittedName>
</protein>
<dbReference type="EMBL" id="BGPR01014859">
    <property type="protein sequence ID" value="GBN67013.1"/>
    <property type="molecule type" value="Genomic_DNA"/>
</dbReference>
<organism evidence="1 2">
    <name type="scientific">Araneus ventricosus</name>
    <name type="common">Orbweaver spider</name>
    <name type="synonym">Epeira ventricosa</name>
    <dbReference type="NCBI Taxonomy" id="182803"/>
    <lineage>
        <taxon>Eukaryota</taxon>
        <taxon>Metazoa</taxon>
        <taxon>Ecdysozoa</taxon>
        <taxon>Arthropoda</taxon>
        <taxon>Chelicerata</taxon>
        <taxon>Arachnida</taxon>
        <taxon>Araneae</taxon>
        <taxon>Araneomorphae</taxon>
        <taxon>Entelegynae</taxon>
        <taxon>Araneoidea</taxon>
        <taxon>Araneidae</taxon>
        <taxon>Araneus</taxon>
    </lineage>
</organism>
<proteinExistence type="predicted"/>